<dbReference type="RefSeq" id="WP_128686963.1">
    <property type="nucleotide sequence ID" value="NZ_CP029684.2"/>
</dbReference>
<keyword evidence="4" id="KW-0274">FAD</keyword>
<feature type="transmembrane region" description="Helical" evidence="8">
    <location>
        <begin position="541"/>
        <end position="566"/>
    </location>
</feature>
<keyword evidence="8" id="KW-0472">Membrane</keyword>
<dbReference type="PANTHER" id="PTHR43706">
    <property type="entry name" value="NADH DEHYDROGENASE"/>
    <property type="match status" value="1"/>
</dbReference>
<dbReference type="InterPro" id="IPR036188">
    <property type="entry name" value="FAD/NAD-bd_sf"/>
</dbReference>
<evidence type="ECO:0000256" key="8">
    <source>
        <dbReference type="SAM" id="Phobius"/>
    </source>
</evidence>
<organism evidence="10 13">
    <name type="scientific">Oenococcus sicerae</name>
    <dbReference type="NCBI Taxonomy" id="2203724"/>
    <lineage>
        <taxon>Bacteria</taxon>
        <taxon>Bacillati</taxon>
        <taxon>Bacillota</taxon>
        <taxon>Bacilli</taxon>
        <taxon>Lactobacillales</taxon>
        <taxon>Lactobacillaceae</taxon>
        <taxon>Oenococcus</taxon>
    </lineage>
</organism>
<evidence type="ECO:0000313" key="12">
    <source>
        <dbReference type="Proteomes" id="UP000286907"/>
    </source>
</evidence>
<keyword evidence="3" id="KW-0285">Flavoprotein</keyword>
<dbReference type="InterPro" id="IPR045024">
    <property type="entry name" value="NDH-2"/>
</dbReference>
<sequence length="622" mass="69296">MSGISIVVVGGGFGGVYTVKKLAKKFKKNAHVHITLIDKHSYLTYMTELHEVIADRVEPDAVQYDLQRLFSHRKNVSIVTDEVTGIDKENKLVLAKNGQYPYDYLVLSTGSQPNTFATPGVEEYGYMIGSFEQAIALKHTIEEHIRLGAVENDPAKRKSLLSIAVVGSGFTGVEMIGELIDWKTILAKRNKIDPSEIKLSLIEMTANLMNMLDRKDAAKGEKHLRQHGVEILKNTTVVRVAEDYTEFKDSTKFPTATLIWTAGIKATEEAQTFGLKQGKAGRIITNENGQALDQTNIYVLGDGSFTDENGSGKGQPQTVQGSEAGAVVASKNIALSIAGQPTNAVFEGKYSGFVVSIGSKYAVAQVGKNFHLSGFFAQAVKHMINIIYFAQITNAYYLFKYMQHEFFNNSNERNMFYGYLSRQGNVLWSVPARLFLGATWVVDVIPKLSGKNSWFVNKLRLSTFDWLLTNTTSGASAAGKDATATVTKTVKATFSLSYQYGNQPMLIFKHIPKWYYNITKFMIPNTDVAFFMQKTMTVFELLIGLALIFGVFTWLSSAASVAFVTIFSLSSMFYWTNIWMIPIAIAVMNGSGRTFGIDKYLQPWLQKHLGNWWYGKTKSSYK</sequence>
<reference evidence="10" key="2">
    <citation type="submission" date="2019-01" db="EMBL/GenBank/DDBJ databases">
        <title>Oenococcus sicerae UCMA17102.</title>
        <authorList>
            <person name="Cousin F.J."/>
            <person name="Le Guellec R."/>
            <person name="Cretenet M."/>
        </authorList>
    </citation>
    <scope>NUCLEOTIDE SEQUENCE</scope>
    <source>
        <strain evidence="10">UCMA17102</strain>
    </source>
</reference>
<proteinExistence type="inferred from homology"/>
<comment type="similarity">
    <text evidence="1">Belongs to the NADH dehydrogenase family.</text>
</comment>
<dbReference type="Gene3D" id="3.50.50.100">
    <property type="match status" value="1"/>
</dbReference>
<dbReference type="AlphaFoldDB" id="A0AAJ1R9P1"/>
<evidence type="ECO:0000259" key="9">
    <source>
        <dbReference type="Pfam" id="PF07992"/>
    </source>
</evidence>
<evidence type="ECO:0000256" key="5">
    <source>
        <dbReference type="ARBA" id="ARBA00023002"/>
    </source>
</evidence>
<keyword evidence="8" id="KW-1133">Transmembrane helix</keyword>
<feature type="transmembrane region" description="Helical" evidence="8">
    <location>
        <begin position="572"/>
        <end position="590"/>
    </location>
</feature>
<reference evidence="11" key="3">
    <citation type="submission" date="2020-01" db="EMBL/GenBank/DDBJ databases">
        <authorList>
            <person name="Cousin F.J."/>
            <person name="Le Guellec R."/>
            <person name="Cretenet M."/>
        </authorList>
    </citation>
    <scope>NUCLEOTIDE SEQUENCE</scope>
    <source>
        <strain evidence="11">UCMA 15228</strain>
    </source>
</reference>
<evidence type="ECO:0000313" key="10">
    <source>
        <dbReference type="EMBL" id="MDN6899810.1"/>
    </source>
</evidence>
<keyword evidence="12" id="KW-1185">Reference proteome</keyword>
<evidence type="ECO:0000313" key="11">
    <source>
        <dbReference type="EMBL" id="QAS70496.1"/>
    </source>
</evidence>
<dbReference type="EC" id="1.6.5.9" evidence="2"/>
<dbReference type="Proteomes" id="UP001167919">
    <property type="component" value="Unassembled WGS sequence"/>
</dbReference>
<dbReference type="InterPro" id="IPR023753">
    <property type="entry name" value="FAD/NAD-binding_dom"/>
</dbReference>
<evidence type="ECO:0000313" key="13">
    <source>
        <dbReference type="Proteomes" id="UP001167919"/>
    </source>
</evidence>
<evidence type="ECO:0000256" key="1">
    <source>
        <dbReference type="ARBA" id="ARBA00005272"/>
    </source>
</evidence>
<dbReference type="EMBL" id="CP029684">
    <property type="protein sequence ID" value="QAS70496.1"/>
    <property type="molecule type" value="Genomic_DNA"/>
</dbReference>
<dbReference type="Pfam" id="PF07992">
    <property type="entry name" value="Pyr_redox_2"/>
    <property type="match status" value="1"/>
</dbReference>
<keyword evidence="5" id="KW-0560">Oxidoreductase</keyword>
<evidence type="ECO:0000256" key="6">
    <source>
        <dbReference type="ARBA" id="ARBA00023027"/>
    </source>
</evidence>
<accession>A0AAJ1R9P1</accession>
<comment type="catalytic activity">
    <reaction evidence="7">
        <text>a quinone + NADH + H(+) = a quinol + NAD(+)</text>
        <dbReference type="Rhea" id="RHEA:46160"/>
        <dbReference type="ChEBI" id="CHEBI:15378"/>
        <dbReference type="ChEBI" id="CHEBI:24646"/>
        <dbReference type="ChEBI" id="CHEBI:57540"/>
        <dbReference type="ChEBI" id="CHEBI:57945"/>
        <dbReference type="ChEBI" id="CHEBI:132124"/>
        <dbReference type="EC" id="1.6.5.9"/>
    </reaction>
</comment>
<gene>
    <name evidence="11" type="ORF">DLJ48_08165</name>
    <name evidence="10" type="ORF">EVC35_02165</name>
</gene>
<protein>
    <recommendedName>
        <fullName evidence="2">NADH:ubiquinone reductase (non-electrogenic)</fullName>
        <ecNumber evidence="2">1.6.5.9</ecNumber>
    </recommendedName>
</protein>
<dbReference type="SUPFAM" id="SSF51905">
    <property type="entry name" value="FAD/NAD(P)-binding domain"/>
    <property type="match status" value="2"/>
</dbReference>
<dbReference type="EMBL" id="SDWY01000001">
    <property type="protein sequence ID" value="MDN6899810.1"/>
    <property type="molecule type" value="Genomic_DNA"/>
</dbReference>
<evidence type="ECO:0000256" key="4">
    <source>
        <dbReference type="ARBA" id="ARBA00022827"/>
    </source>
</evidence>
<evidence type="ECO:0000256" key="7">
    <source>
        <dbReference type="ARBA" id="ARBA00047599"/>
    </source>
</evidence>
<evidence type="ECO:0000256" key="2">
    <source>
        <dbReference type="ARBA" id="ARBA00012637"/>
    </source>
</evidence>
<dbReference type="PRINTS" id="PR00368">
    <property type="entry name" value="FADPNR"/>
</dbReference>
<name>A0AAJ1R9P1_9LACO</name>
<dbReference type="GO" id="GO:0050136">
    <property type="term" value="F:NADH dehydrogenase (quinone) (non-electrogenic) activity"/>
    <property type="evidence" value="ECO:0007669"/>
    <property type="project" value="UniProtKB-EC"/>
</dbReference>
<dbReference type="Proteomes" id="UP000286907">
    <property type="component" value="Chromosome"/>
</dbReference>
<evidence type="ECO:0000256" key="3">
    <source>
        <dbReference type="ARBA" id="ARBA00022630"/>
    </source>
</evidence>
<keyword evidence="6" id="KW-0520">NAD</keyword>
<dbReference type="PANTHER" id="PTHR43706:SF47">
    <property type="entry name" value="EXTERNAL NADH-UBIQUINONE OXIDOREDUCTASE 1, MITOCHONDRIAL-RELATED"/>
    <property type="match status" value="1"/>
</dbReference>
<keyword evidence="8" id="KW-0812">Transmembrane</keyword>
<reference evidence="11 12" key="1">
    <citation type="journal article" date="2019" name="Syst. Appl. Microbiol.">
        <title>Oenococcus sicerae sp. nov., isolated from French cider.</title>
        <authorList>
            <person name="Cousin F.J."/>
            <person name="Le Guellec R."/>
            <person name="Chagnot C."/>
            <person name="Goux D."/>
            <person name="Dalmasso M."/>
            <person name="Laplace J.M."/>
            <person name="Cretenet M."/>
        </authorList>
    </citation>
    <scope>NUCLEOTIDE SEQUENCE [LARGE SCALE GENOMIC DNA]</scope>
    <source>
        <strain evidence="11 12">UCMA 15228</strain>
    </source>
</reference>
<feature type="domain" description="FAD/NAD(P)-binding" evidence="9">
    <location>
        <begin position="5"/>
        <end position="322"/>
    </location>
</feature>